<dbReference type="InterPro" id="IPR002100">
    <property type="entry name" value="TF_MADSbox"/>
</dbReference>
<evidence type="ECO:0000313" key="8">
    <source>
        <dbReference type="Proteomes" id="UP000694864"/>
    </source>
</evidence>
<dbReference type="InterPro" id="IPR036879">
    <property type="entry name" value="TF_MADSbox_sf"/>
</dbReference>
<dbReference type="Gene3D" id="3.40.1810.10">
    <property type="entry name" value="Transcription factor, MADS-box"/>
    <property type="match status" value="1"/>
</dbReference>
<keyword evidence="5" id="KW-0539">Nucleus</keyword>
<feature type="region of interest" description="Disordered" evidence="6">
    <location>
        <begin position="141"/>
        <end position="162"/>
    </location>
</feature>
<evidence type="ECO:0000256" key="5">
    <source>
        <dbReference type="ARBA" id="ARBA00023242"/>
    </source>
</evidence>
<feature type="region of interest" description="Disordered" evidence="6">
    <location>
        <begin position="86"/>
        <end position="108"/>
    </location>
</feature>
<gene>
    <name evidence="9" type="primary">LOC104756357</name>
</gene>
<proteinExistence type="predicted"/>
<dbReference type="GeneID" id="104756357"/>
<evidence type="ECO:0000313" key="9">
    <source>
        <dbReference type="RefSeq" id="XP_010477231.1"/>
    </source>
</evidence>
<evidence type="ECO:0000256" key="1">
    <source>
        <dbReference type="ARBA" id="ARBA00004123"/>
    </source>
</evidence>
<dbReference type="PROSITE" id="PS50066">
    <property type="entry name" value="MADS_BOX_2"/>
    <property type="match status" value="1"/>
</dbReference>
<keyword evidence="3" id="KW-0238">DNA-binding</keyword>
<accession>A0ABM0WWN5</accession>
<comment type="subcellular location">
    <subcellularLocation>
        <location evidence="1">Nucleus</location>
    </subcellularLocation>
</comment>
<dbReference type="Pfam" id="PF00319">
    <property type="entry name" value="SRF-TF"/>
    <property type="match status" value="1"/>
</dbReference>
<sequence>MRLPSSSSSSYSLASTSLRSRLETIFRKAKQLSILCQVDVCLIYYGPDGDLKIFPNDKEKVRNMAMRYSRLNDSLRRKKSFDISEFLEGEKDNPNKRRKTSPSPSPKNVDVLIDSLELKISTFQERVRFLVSQEKHKLLDHHHQSTLASSTPSSSSSLTTRSLNPSQQFSLLVYNHGDNTLSQIPLSASNLNNQDFSALLQESLLKNEHNMY</sequence>
<reference evidence="9" key="2">
    <citation type="submission" date="2025-08" db="UniProtKB">
        <authorList>
            <consortium name="RefSeq"/>
        </authorList>
    </citation>
    <scope>IDENTIFICATION</scope>
    <source>
        <tissue evidence="9">Leaf</tissue>
    </source>
</reference>
<evidence type="ECO:0000259" key="7">
    <source>
        <dbReference type="PROSITE" id="PS50066"/>
    </source>
</evidence>
<dbReference type="Proteomes" id="UP000694864">
    <property type="component" value="Chromosome 17"/>
</dbReference>
<keyword evidence="2" id="KW-0805">Transcription regulation</keyword>
<organism evidence="8 9">
    <name type="scientific">Camelina sativa</name>
    <name type="common">False flax</name>
    <name type="synonym">Myagrum sativum</name>
    <dbReference type="NCBI Taxonomy" id="90675"/>
    <lineage>
        <taxon>Eukaryota</taxon>
        <taxon>Viridiplantae</taxon>
        <taxon>Streptophyta</taxon>
        <taxon>Embryophyta</taxon>
        <taxon>Tracheophyta</taxon>
        <taxon>Spermatophyta</taxon>
        <taxon>Magnoliopsida</taxon>
        <taxon>eudicotyledons</taxon>
        <taxon>Gunneridae</taxon>
        <taxon>Pentapetalae</taxon>
        <taxon>rosids</taxon>
        <taxon>malvids</taxon>
        <taxon>Brassicales</taxon>
        <taxon>Brassicaceae</taxon>
        <taxon>Camelineae</taxon>
        <taxon>Camelina</taxon>
    </lineage>
</organism>
<dbReference type="SUPFAM" id="SSF55455">
    <property type="entry name" value="SRF-like"/>
    <property type="match status" value="1"/>
</dbReference>
<evidence type="ECO:0000256" key="6">
    <source>
        <dbReference type="SAM" id="MobiDB-lite"/>
    </source>
</evidence>
<evidence type="ECO:0000256" key="3">
    <source>
        <dbReference type="ARBA" id="ARBA00023125"/>
    </source>
</evidence>
<reference evidence="8" key="1">
    <citation type="journal article" date="2014" name="Nat. Commun.">
        <title>The emerging biofuel crop Camelina sativa retains a highly undifferentiated hexaploid genome structure.</title>
        <authorList>
            <person name="Kagale S."/>
            <person name="Koh C."/>
            <person name="Nixon J."/>
            <person name="Bollina V."/>
            <person name="Clarke W.E."/>
            <person name="Tuteja R."/>
            <person name="Spillane C."/>
            <person name="Robinson S.J."/>
            <person name="Links M.G."/>
            <person name="Clarke C."/>
            <person name="Higgins E.E."/>
            <person name="Huebert T."/>
            <person name="Sharpe A.G."/>
            <person name="Parkin I.A."/>
        </authorList>
    </citation>
    <scope>NUCLEOTIDE SEQUENCE [LARGE SCALE GENOMIC DNA]</scope>
    <source>
        <strain evidence="8">cv. DH55</strain>
    </source>
</reference>
<feature type="domain" description="MADS-box" evidence="7">
    <location>
        <begin position="16"/>
        <end position="58"/>
    </location>
</feature>
<name>A0ABM0WWN5_CAMSA</name>
<evidence type="ECO:0000256" key="4">
    <source>
        <dbReference type="ARBA" id="ARBA00023163"/>
    </source>
</evidence>
<evidence type="ECO:0000256" key="2">
    <source>
        <dbReference type="ARBA" id="ARBA00023015"/>
    </source>
</evidence>
<keyword evidence="4" id="KW-0804">Transcription</keyword>
<dbReference type="RefSeq" id="XP_010477231.1">
    <property type="nucleotide sequence ID" value="XM_010478929.2"/>
</dbReference>
<keyword evidence="8" id="KW-1185">Reference proteome</keyword>
<protein>
    <submittedName>
        <fullName evidence="9">Agamous-like MADS-box protein AGL75</fullName>
    </submittedName>
</protein>
<feature type="compositionally biased region" description="Low complexity" evidence="6">
    <location>
        <begin position="145"/>
        <end position="162"/>
    </location>
</feature>